<keyword evidence="3" id="KW-0472">Membrane</keyword>
<reference evidence="5" key="1">
    <citation type="journal article" date="2019" name="Int. J. Syst. Evol. Microbiol.">
        <title>The Global Catalogue of Microorganisms (GCM) 10K type strain sequencing project: providing services to taxonomists for standard genome sequencing and annotation.</title>
        <authorList>
            <consortium name="The Broad Institute Genomics Platform"/>
            <consortium name="The Broad Institute Genome Sequencing Center for Infectious Disease"/>
            <person name="Wu L."/>
            <person name="Ma J."/>
        </authorList>
    </citation>
    <scope>NUCLEOTIDE SEQUENCE [LARGE SCALE GENOMIC DNA]</scope>
    <source>
        <strain evidence="5">JCM 3369</strain>
    </source>
</reference>
<evidence type="ECO:0000313" key="5">
    <source>
        <dbReference type="Proteomes" id="UP001595955"/>
    </source>
</evidence>
<evidence type="ECO:0000256" key="3">
    <source>
        <dbReference type="SAM" id="Phobius"/>
    </source>
</evidence>
<keyword evidence="5" id="KW-1185">Reference proteome</keyword>
<dbReference type="PANTHER" id="PTHR12993:SF26">
    <property type="entry name" value="1D-MYO-INOSITOL 2-ACETAMIDO-2-DEOXY-ALPHA-D-GLUCOPYRANOSIDE DEACETYLASE"/>
    <property type="match status" value="1"/>
</dbReference>
<feature type="region of interest" description="Disordered" evidence="2">
    <location>
        <begin position="346"/>
        <end position="365"/>
    </location>
</feature>
<evidence type="ECO:0000256" key="1">
    <source>
        <dbReference type="ARBA" id="ARBA00022833"/>
    </source>
</evidence>
<feature type="compositionally biased region" description="Low complexity" evidence="2">
    <location>
        <begin position="346"/>
        <end position="361"/>
    </location>
</feature>
<dbReference type="PANTHER" id="PTHR12993">
    <property type="entry name" value="N-ACETYLGLUCOSAMINYL-PHOSPHATIDYLINOSITOL DE-N-ACETYLASE-RELATED"/>
    <property type="match status" value="1"/>
</dbReference>
<gene>
    <name evidence="4" type="ORF">ACFO3F_02475</name>
</gene>
<keyword evidence="3" id="KW-0812">Transmembrane</keyword>
<dbReference type="InterPro" id="IPR003737">
    <property type="entry name" value="GlcNAc_PI_deacetylase-related"/>
</dbReference>
<evidence type="ECO:0000313" key="4">
    <source>
        <dbReference type="EMBL" id="MFC4554101.1"/>
    </source>
</evidence>
<dbReference type="Pfam" id="PF02585">
    <property type="entry name" value="PIG-L"/>
    <property type="match status" value="1"/>
</dbReference>
<accession>A0ABV9D5Y0</accession>
<feature type="transmembrane region" description="Helical" evidence="3">
    <location>
        <begin position="419"/>
        <end position="436"/>
    </location>
</feature>
<dbReference type="EMBL" id="JBHSGF010000001">
    <property type="protein sequence ID" value="MFC4554101.1"/>
    <property type="molecule type" value="Genomic_DNA"/>
</dbReference>
<proteinExistence type="predicted"/>
<name>A0ABV9D5Y0_9MICO</name>
<organism evidence="4 5">
    <name type="scientific">Georgenia faecalis</name>
    <dbReference type="NCBI Taxonomy" id="2483799"/>
    <lineage>
        <taxon>Bacteria</taxon>
        <taxon>Bacillati</taxon>
        <taxon>Actinomycetota</taxon>
        <taxon>Actinomycetes</taxon>
        <taxon>Micrococcales</taxon>
        <taxon>Bogoriellaceae</taxon>
        <taxon>Georgenia</taxon>
    </lineage>
</organism>
<comment type="caution">
    <text evidence="4">The sequence shown here is derived from an EMBL/GenBank/DDBJ whole genome shotgun (WGS) entry which is preliminary data.</text>
</comment>
<sequence>MTTASPQRLLGVFAHPDDETIGAGALLALAARGGHDVSVVTCTRGERGEVVAPELAALRGDGPALAARREQELDAALVALGVDRHLFLDQVPGLAEHHPARFVDSGMMWVRPGIAGPATDAGRDAFSVLDVEVLATLLAVVVRQLRPTVVLTEEPGGGYGHPDHVQAHRVTMRAVELAAGAPGRHELVRFLDADQPWRVPTVAWVAMSREDVVVATDELAERLRGVDVRSATGEPLRPPTPVPDDAELPSVVVPAGGIAATLDARGVVEDVLLALRAHHSQVQAVAAVPTPGRLAGSFALADGALHPLLDRAYVRLAPGYALPADLLVPSAPGGAAAFGPDRGPAAAAGASAAPNHPAAAPVAPPAAWPVAPPAAPRASGRPARRRSLVDPAWPYTLPVAFAAGLITAALGTVVHRFEWQGWPVGMVLALVSVLAASTAARAFAGYGGTIVATLTVVFTTQAMTFVRPGGDVLVTGEPMSYAWLLGAPVLALLPVVLPTRWFADARRRGNA</sequence>
<dbReference type="RefSeq" id="WP_164471310.1">
    <property type="nucleotide sequence ID" value="NZ_CP033325.1"/>
</dbReference>
<feature type="transmembrane region" description="Helical" evidence="3">
    <location>
        <begin position="443"/>
        <end position="461"/>
    </location>
</feature>
<dbReference type="SUPFAM" id="SSF102588">
    <property type="entry name" value="LmbE-like"/>
    <property type="match status" value="1"/>
</dbReference>
<keyword evidence="3" id="KW-1133">Transmembrane helix</keyword>
<dbReference type="InterPro" id="IPR024078">
    <property type="entry name" value="LmbE-like_dom_sf"/>
</dbReference>
<feature type="transmembrane region" description="Helical" evidence="3">
    <location>
        <begin position="392"/>
        <end position="413"/>
    </location>
</feature>
<keyword evidence="1" id="KW-0862">Zinc</keyword>
<dbReference type="Proteomes" id="UP001595955">
    <property type="component" value="Unassembled WGS sequence"/>
</dbReference>
<dbReference type="Gene3D" id="3.40.50.10320">
    <property type="entry name" value="LmbE-like"/>
    <property type="match status" value="1"/>
</dbReference>
<protein>
    <submittedName>
        <fullName evidence="4">PIG-L family deacetylase</fullName>
    </submittedName>
</protein>
<feature type="transmembrane region" description="Helical" evidence="3">
    <location>
        <begin position="481"/>
        <end position="503"/>
    </location>
</feature>
<evidence type="ECO:0000256" key="2">
    <source>
        <dbReference type="SAM" id="MobiDB-lite"/>
    </source>
</evidence>